<evidence type="ECO:0008006" key="5">
    <source>
        <dbReference type="Google" id="ProtNLM"/>
    </source>
</evidence>
<feature type="region of interest" description="Disordered" evidence="1">
    <location>
        <begin position="254"/>
        <end position="299"/>
    </location>
</feature>
<dbReference type="OrthoDB" id="5413589at2759"/>
<dbReference type="Proteomes" id="UP000254866">
    <property type="component" value="Unassembled WGS sequence"/>
</dbReference>
<gene>
    <name evidence="3" type="ORF">BP5553_08349</name>
</gene>
<feature type="signal peptide" evidence="2">
    <location>
        <begin position="1"/>
        <end position="17"/>
    </location>
</feature>
<feature type="compositionally biased region" description="Low complexity" evidence="1">
    <location>
        <begin position="254"/>
        <end position="268"/>
    </location>
</feature>
<feature type="compositionally biased region" description="Polar residues" evidence="1">
    <location>
        <begin position="189"/>
        <end position="209"/>
    </location>
</feature>
<dbReference type="GeneID" id="43601198"/>
<feature type="region of interest" description="Disordered" evidence="1">
    <location>
        <begin position="189"/>
        <end position="213"/>
    </location>
</feature>
<evidence type="ECO:0000313" key="4">
    <source>
        <dbReference type="Proteomes" id="UP000254866"/>
    </source>
</evidence>
<sequence length="317" mass="31131">MHASLSLLVSATAVVSATAIIAPRAVSSLGLGQPCSSSAQCANGAACYAVNSMQIPSCGNFQAACTADSQCAFNTCVKGFCNGLPSASSIMTSTTSTAPAPTGTGTVALGQPCSPSLPDQCIGGATCFAVNSMVIPLCGNFQAPCTSNAQCAFDTCIKGVCKGFPSSPATVPATSATALTGQPSAATSSEVSAMAASTQQPPAKASSGTARAPLRTAGVPLGIGSTRAPAATIQPVGIMASSAHMQNATMTMSTATGGAAESSGPTGPQHRPQLTTHSTKHAATPTPSPTKKKSSARRNGTEIGALLAVAAFVVMVM</sequence>
<name>A0A370TGG9_9HELO</name>
<protein>
    <recommendedName>
        <fullName evidence="5">Extracellular membrane protein CFEM domain-containing protein</fullName>
    </recommendedName>
</protein>
<comment type="caution">
    <text evidence="3">The sequence shown here is derived from an EMBL/GenBank/DDBJ whole genome shotgun (WGS) entry which is preliminary data.</text>
</comment>
<evidence type="ECO:0000256" key="1">
    <source>
        <dbReference type="SAM" id="MobiDB-lite"/>
    </source>
</evidence>
<accession>A0A370TGG9</accession>
<keyword evidence="2" id="KW-0732">Signal</keyword>
<evidence type="ECO:0000256" key="2">
    <source>
        <dbReference type="SAM" id="SignalP"/>
    </source>
</evidence>
<keyword evidence="4" id="KW-1185">Reference proteome</keyword>
<reference evidence="3 4" key="1">
    <citation type="journal article" date="2018" name="IMA Fungus">
        <title>IMA Genome-F 9: Draft genome sequence of Annulohypoxylon stygium, Aspergillus mulundensis, Berkeleyomyces basicola (syn. Thielaviopsis basicola), Ceratocystis smalleyi, two Cercospora beticola strains, Coleophoma cylindrospora, Fusarium fracticaudum, Phialophora cf. hyalina, and Morchella septimelata.</title>
        <authorList>
            <person name="Wingfield B.D."/>
            <person name="Bills G.F."/>
            <person name="Dong Y."/>
            <person name="Huang W."/>
            <person name="Nel W.J."/>
            <person name="Swalarsk-Parry B.S."/>
            <person name="Vaghefi N."/>
            <person name="Wilken P.M."/>
            <person name="An Z."/>
            <person name="de Beer Z.W."/>
            <person name="De Vos L."/>
            <person name="Chen L."/>
            <person name="Duong T.A."/>
            <person name="Gao Y."/>
            <person name="Hammerbacher A."/>
            <person name="Kikkert J.R."/>
            <person name="Li Y."/>
            <person name="Li H."/>
            <person name="Li K."/>
            <person name="Li Q."/>
            <person name="Liu X."/>
            <person name="Ma X."/>
            <person name="Naidoo K."/>
            <person name="Pethybridge S.J."/>
            <person name="Sun J."/>
            <person name="Steenkamp E.T."/>
            <person name="van der Nest M.A."/>
            <person name="van Wyk S."/>
            <person name="Wingfield M.J."/>
            <person name="Xiong C."/>
            <person name="Yue Q."/>
            <person name="Zhang X."/>
        </authorList>
    </citation>
    <scope>NUCLEOTIDE SEQUENCE [LARGE SCALE GENOMIC DNA]</scope>
    <source>
        <strain evidence="3 4">BP 5553</strain>
    </source>
</reference>
<dbReference type="EMBL" id="NPIC01000008">
    <property type="protein sequence ID" value="RDL33981.1"/>
    <property type="molecule type" value="Genomic_DNA"/>
</dbReference>
<organism evidence="3 4">
    <name type="scientific">Venustampulla echinocandica</name>
    <dbReference type="NCBI Taxonomy" id="2656787"/>
    <lineage>
        <taxon>Eukaryota</taxon>
        <taxon>Fungi</taxon>
        <taxon>Dikarya</taxon>
        <taxon>Ascomycota</taxon>
        <taxon>Pezizomycotina</taxon>
        <taxon>Leotiomycetes</taxon>
        <taxon>Helotiales</taxon>
        <taxon>Pleuroascaceae</taxon>
        <taxon>Venustampulla</taxon>
    </lineage>
</organism>
<evidence type="ECO:0000313" key="3">
    <source>
        <dbReference type="EMBL" id="RDL33981.1"/>
    </source>
</evidence>
<proteinExistence type="predicted"/>
<feature type="chain" id="PRO_5016762639" description="Extracellular membrane protein CFEM domain-containing protein" evidence="2">
    <location>
        <begin position="18"/>
        <end position="317"/>
    </location>
</feature>
<dbReference type="AlphaFoldDB" id="A0A370TGG9"/>
<dbReference type="RefSeq" id="XP_031867263.1">
    <property type="nucleotide sequence ID" value="XM_032016972.1"/>
</dbReference>